<dbReference type="Proteomes" id="UP001241377">
    <property type="component" value="Unassembled WGS sequence"/>
</dbReference>
<keyword evidence="2" id="KW-1185">Reference proteome</keyword>
<sequence length="863" mass="97338">MSTHGIRLPGQILDQIKTLSGNGEHDERQFVARKRRTNRKDKRKEERQIKKQKRSQNGTKNGQKSAIKHENGNYGAERTPKSVKGTKERQKSRKKLTKEEAHDDESELEVGEESDFGGFESDENDQDTLGSADDSGNFDSDFGDDFGESDEDDYGDLEMVDNPLEQLRKLKAHKAKEKEDPLEQLRKIKEEKKKKESKNSKKEERKAIKKSKNEPVAPVDSHTMRQLEQDEQDIAYWSKKLGLKGGKKGKLTAQDENDVVGGLLDGLDFIDEIGAESAEEGEEGGENSEDFNLSENELNESFSSESESGSDSDGGSENPYVAPTKYIPPAVRRQQESESSENIALKRAIKGPLNKLSESNISSIVNEIIGQFSSNPRQIVNETITSIVIDSIVLQGRLLDTFVYLHAAVVAAIYRIRGIDFGAYFIQTLVEKYDSSDDQNKARFNLITLLSSVYAFGLVSANLIYDFIKLFINDLGEDNAEILLRLIRTSGNQLRSEDPSALKEIVVLTNKAAANIPKDLKSTRLQFLVETISSLKNNKLKIHSEATFQLITRLRKYLSSIKSSKLNDPIQVSISDIRNIDTVGKWWLVGSAWKGSNQEEKEDFKVNEPVDMDLSEPNWLELAKAQRMNTDVRRAVFISIMSAEDYMDAITKLDKLGLKKAQQKDIPRILMHCASVEPAWNPYYGLLASKLCESHSHRKSLQFMLWDLIKELDGSQDDDSEPEDFPLNEDLDDEQQLKRALNLGRLFGFLFSEESLPLHLLKNVNFLTASGDLTVFLELAFVTFFDRVAKKSKHGKSMDDSLHLSLLSKMSQEPTLMKGLKLFIQKLQTSEYVTSAKQRARVEWGIESATTILEELIANSDNV</sequence>
<protein>
    <submittedName>
        <fullName evidence="1">Uncharacterized protein</fullName>
    </submittedName>
</protein>
<evidence type="ECO:0000313" key="1">
    <source>
        <dbReference type="EMBL" id="KAJ9097894.1"/>
    </source>
</evidence>
<gene>
    <name evidence="1" type="ORF">QFC19_006571</name>
</gene>
<evidence type="ECO:0000313" key="2">
    <source>
        <dbReference type="Proteomes" id="UP001241377"/>
    </source>
</evidence>
<organism evidence="1 2">
    <name type="scientific">Naganishia cerealis</name>
    <dbReference type="NCBI Taxonomy" id="610337"/>
    <lineage>
        <taxon>Eukaryota</taxon>
        <taxon>Fungi</taxon>
        <taxon>Dikarya</taxon>
        <taxon>Basidiomycota</taxon>
        <taxon>Agaricomycotina</taxon>
        <taxon>Tremellomycetes</taxon>
        <taxon>Filobasidiales</taxon>
        <taxon>Filobasidiaceae</taxon>
        <taxon>Naganishia</taxon>
    </lineage>
</organism>
<proteinExistence type="predicted"/>
<dbReference type="EMBL" id="JASBWR010000081">
    <property type="protein sequence ID" value="KAJ9097894.1"/>
    <property type="molecule type" value="Genomic_DNA"/>
</dbReference>
<comment type="caution">
    <text evidence="1">The sequence shown here is derived from an EMBL/GenBank/DDBJ whole genome shotgun (WGS) entry which is preliminary data.</text>
</comment>
<accession>A0ACC2VFG1</accession>
<name>A0ACC2VFG1_9TREE</name>
<reference evidence="1" key="1">
    <citation type="submission" date="2023-04" db="EMBL/GenBank/DDBJ databases">
        <title>Draft Genome sequencing of Naganishia species isolated from polar environments using Oxford Nanopore Technology.</title>
        <authorList>
            <person name="Leo P."/>
            <person name="Venkateswaran K."/>
        </authorList>
    </citation>
    <scope>NUCLEOTIDE SEQUENCE</scope>
    <source>
        <strain evidence="1">MNA-CCFEE 5261</strain>
    </source>
</reference>